<proteinExistence type="predicted"/>
<organism evidence="1 2">
    <name type="scientific">Emericella nidulans (strain FGSC A4 / ATCC 38163 / CBS 112.46 / NRRL 194 / M139)</name>
    <name type="common">Aspergillus nidulans</name>
    <dbReference type="NCBI Taxonomy" id="227321"/>
    <lineage>
        <taxon>Eukaryota</taxon>
        <taxon>Fungi</taxon>
        <taxon>Dikarya</taxon>
        <taxon>Ascomycota</taxon>
        <taxon>Pezizomycotina</taxon>
        <taxon>Eurotiomycetes</taxon>
        <taxon>Eurotiomycetidae</taxon>
        <taxon>Eurotiales</taxon>
        <taxon>Aspergillaceae</taxon>
        <taxon>Aspergillus</taxon>
        <taxon>Aspergillus subgen. Nidulantes</taxon>
    </lineage>
</organism>
<keyword evidence="2" id="KW-1185">Reference proteome</keyword>
<dbReference type="KEGG" id="ani:ANIA_06994"/>
<accession>Q5AXI6</accession>
<gene>
    <name evidence="1" type="ORF">ANIA_06994</name>
</gene>
<dbReference type="Proteomes" id="UP000000560">
    <property type="component" value="Chromosome IV"/>
</dbReference>
<evidence type="ECO:0000313" key="2">
    <source>
        <dbReference type="Proteomes" id="UP000000560"/>
    </source>
</evidence>
<dbReference type="HOGENOM" id="CLU_1815758_0_0_1"/>
<protein>
    <submittedName>
        <fullName evidence="1">Uncharacterized protein</fullName>
    </submittedName>
</protein>
<dbReference type="InParanoid" id="Q5AXI6"/>
<dbReference type="GeneID" id="2869973"/>
<dbReference type="AlphaFoldDB" id="Q5AXI6"/>
<evidence type="ECO:0000313" key="1">
    <source>
        <dbReference type="EMBL" id="CBF79296.1"/>
    </source>
</evidence>
<name>Q5AXI6_EMENI</name>
<accession>C8VCA4</accession>
<reference evidence="2" key="1">
    <citation type="journal article" date="2005" name="Nature">
        <title>Sequencing of Aspergillus nidulans and comparative analysis with A. fumigatus and A. oryzae.</title>
        <authorList>
            <person name="Galagan J.E."/>
            <person name="Calvo S.E."/>
            <person name="Cuomo C."/>
            <person name="Ma L.J."/>
            <person name="Wortman J.R."/>
            <person name="Batzoglou S."/>
            <person name="Lee S.I."/>
            <person name="Basturkmen M."/>
            <person name="Spevak C.C."/>
            <person name="Clutterbuck J."/>
            <person name="Kapitonov V."/>
            <person name="Jurka J."/>
            <person name="Scazzocchio C."/>
            <person name="Farman M."/>
            <person name="Butler J."/>
            <person name="Purcell S."/>
            <person name="Harris S."/>
            <person name="Braus G.H."/>
            <person name="Draht O."/>
            <person name="Busch S."/>
            <person name="D'Enfert C."/>
            <person name="Bouchier C."/>
            <person name="Goldman G.H."/>
            <person name="Bell-Pedersen D."/>
            <person name="Griffiths-Jones S."/>
            <person name="Doonan J.H."/>
            <person name="Yu J."/>
            <person name="Vienken K."/>
            <person name="Pain A."/>
            <person name="Freitag M."/>
            <person name="Selker E.U."/>
            <person name="Archer D.B."/>
            <person name="Penalva M.A."/>
            <person name="Oakley B.R."/>
            <person name="Momany M."/>
            <person name="Tanaka T."/>
            <person name="Kumagai T."/>
            <person name="Asai K."/>
            <person name="Machida M."/>
            <person name="Nierman W.C."/>
            <person name="Denning D.W."/>
            <person name="Caddick M."/>
            <person name="Hynes M."/>
            <person name="Paoletti M."/>
            <person name="Fischer R."/>
            <person name="Miller B."/>
            <person name="Dyer P."/>
            <person name="Sachs M.S."/>
            <person name="Osmani S.A."/>
            <person name="Birren B.W."/>
        </authorList>
    </citation>
    <scope>NUCLEOTIDE SEQUENCE [LARGE SCALE GENOMIC DNA]</scope>
    <source>
        <strain evidence="2">FGSC A4 / ATCC 38163 / CBS 112.46 / NRRL 194 / M139</strain>
    </source>
</reference>
<reference evidence="2" key="2">
    <citation type="journal article" date="2009" name="Fungal Genet. Biol.">
        <title>The 2008 update of the Aspergillus nidulans genome annotation: a community effort.</title>
        <authorList>
            <person name="Wortman J.R."/>
            <person name="Gilsenan J.M."/>
            <person name="Joardar V."/>
            <person name="Deegan J."/>
            <person name="Clutterbuck J."/>
            <person name="Andersen M.R."/>
            <person name="Archer D."/>
            <person name="Bencina M."/>
            <person name="Braus G."/>
            <person name="Coutinho P."/>
            <person name="von Dohren H."/>
            <person name="Doonan J."/>
            <person name="Driessen A.J."/>
            <person name="Durek P."/>
            <person name="Espeso E."/>
            <person name="Fekete E."/>
            <person name="Flipphi M."/>
            <person name="Estrada C.G."/>
            <person name="Geysens S."/>
            <person name="Goldman G."/>
            <person name="de Groot P.W."/>
            <person name="Hansen K."/>
            <person name="Harris S.D."/>
            <person name="Heinekamp T."/>
            <person name="Helmstaedt K."/>
            <person name="Henrissat B."/>
            <person name="Hofmann G."/>
            <person name="Homan T."/>
            <person name="Horio T."/>
            <person name="Horiuchi H."/>
            <person name="James S."/>
            <person name="Jones M."/>
            <person name="Karaffa L."/>
            <person name="Karanyi Z."/>
            <person name="Kato M."/>
            <person name="Keller N."/>
            <person name="Kelly D.E."/>
            <person name="Kiel J.A."/>
            <person name="Kim J.M."/>
            <person name="van der Klei I.J."/>
            <person name="Klis F.M."/>
            <person name="Kovalchuk A."/>
            <person name="Krasevec N."/>
            <person name="Kubicek C.P."/>
            <person name="Liu B."/>
            <person name="Maccabe A."/>
            <person name="Meyer V."/>
            <person name="Mirabito P."/>
            <person name="Miskei M."/>
            <person name="Mos M."/>
            <person name="Mullins J."/>
            <person name="Nelson D.R."/>
            <person name="Nielsen J."/>
            <person name="Oakley B.R."/>
            <person name="Osmani S.A."/>
            <person name="Pakula T."/>
            <person name="Paszewski A."/>
            <person name="Paulsen I."/>
            <person name="Pilsyk S."/>
            <person name="Pocsi I."/>
            <person name="Punt P.J."/>
            <person name="Ram A.F."/>
            <person name="Ren Q."/>
            <person name="Robellet X."/>
            <person name="Robson G."/>
            <person name="Seiboth B."/>
            <person name="van Solingen P."/>
            <person name="Specht T."/>
            <person name="Sun J."/>
            <person name="Taheri-Talesh N."/>
            <person name="Takeshita N."/>
            <person name="Ussery D."/>
            <person name="vanKuyk P.A."/>
            <person name="Visser H."/>
            <person name="van de Vondervoort P.J."/>
            <person name="de Vries R.P."/>
            <person name="Walton J."/>
            <person name="Xiang X."/>
            <person name="Xiong Y."/>
            <person name="Zeng A.P."/>
            <person name="Brandt B.W."/>
            <person name="Cornell M.J."/>
            <person name="van den Hondel C.A."/>
            <person name="Visser J."/>
            <person name="Oliver S.G."/>
            <person name="Turner G."/>
        </authorList>
    </citation>
    <scope>GENOME REANNOTATION</scope>
    <source>
        <strain evidence="2">FGSC A4 / ATCC 38163 / CBS 112.46 / NRRL 194 / M139</strain>
    </source>
</reference>
<dbReference type="RefSeq" id="XP_664598.1">
    <property type="nucleotide sequence ID" value="XM_659506.1"/>
</dbReference>
<sequence>MVAAQSSASVETLLEFCTESARPDLIDFKPSLVFVFSFLWPEDVTIGLQENAFPTANVDVISAVFGKTNENQPIVKIIRPGPMADRCAKLAMKKKNIARLRVLSVPYCEILIKIVPKETTDAGTNNDSVGCKRDALKVYGNK</sequence>
<dbReference type="EMBL" id="BN001304">
    <property type="protein sequence ID" value="CBF79296.1"/>
    <property type="molecule type" value="Genomic_DNA"/>
</dbReference>